<dbReference type="RefSeq" id="WP_281846112.1">
    <property type="nucleotide sequence ID" value="NZ_BSDT01000001.1"/>
</dbReference>
<dbReference type="EMBL" id="BSDT01000001">
    <property type="protein sequence ID" value="GLI41517.1"/>
    <property type="molecule type" value="Genomic_DNA"/>
</dbReference>
<comment type="caution">
    <text evidence="1">The sequence shown here is derived from an EMBL/GenBank/DDBJ whole genome shotgun (WGS) entry which is preliminary data.</text>
</comment>
<reference evidence="1" key="1">
    <citation type="submission" date="2022-12" db="EMBL/GenBank/DDBJ databases">
        <title>Reference genome sequencing for broad-spectrum identification of bacterial and archaeal isolates by mass spectrometry.</title>
        <authorList>
            <person name="Sekiguchi Y."/>
            <person name="Tourlousse D.M."/>
        </authorList>
    </citation>
    <scope>NUCLEOTIDE SEQUENCE</scope>
    <source>
        <strain evidence="1">LLR39Z86</strain>
    </source>
</reference>
<sequence length="107" mass="12487">MDSVSTHHGATEDLGTEPLPAIVPERMNWFHTWDDRTEVVSLYLDRSRRDGCLVLAARRPLPEENACTFYWSDDQLKGIVWRGTAADRPSEWRELQRERVQRFLTGD</sequence>
<dbReference type="AlphaFoldDB" id="A0A9W6LF25"/>
<protein>
    <submittedName>
        <fullName evidence="1">Uncharacterized protein</fullName>
    </submittedName>
</protein>
<evidence type="ECO:0000313" key="2">
    <source>
        <dbReference type="Proteomes" id="UP001144313"/>
    </source>
</evidence>
<organism evidence="1 2">
    <name type="scientific">Glycomyces algeriensis</name>
    <dbReference type="NCBI Taxonomy" id="256037"/>
    <lineage>
        <taxon>Bacteria</taxon>
        <taxon>Bacillati</taxon>
        <taxon>Actinomycetota</taxon>
        <taxon>Actinomycetes</taxon>
        <taxon>Glycomycetales</taxon>
        <taxon>Glycomycetaceae</taxon>
        <taxon>Glycomyces</taxon>
    </lineage>
</organism>
<accession>A0A9W6LF25</accession>
<keyword evidence="2" id="KW-1185">Reference proteome</keyword>
<evidence type="ECO:0000313" key="1">
    <source>
        <dbReference type="EMBL" id="GLI41517.1"/>
    </source>
</evidence>
<dbReference type="Proteomes" id="UP001144313">
    <property type="component" value="Unassembled WGS sequence"/>
</dbReference>
<gene>
    <name evidence="1" type="ORF">GALLR39Z86_13670</name>
</gene>
<proteinExistence type="predicted"/>
<name>A0A9W6LF25_9ACTN</name>